<keyword evidence="6 7" id="KW-0472">Membrane</keyword>
<dbReference type="AlphaFoldDB" id="F9UE60"/>
<evidence type="ECO:0000256" key="5">
    <source>
        <dbReference type="ARBA" id="ARBA00022989"/>
    </source>
</evidence>
<name>F9UE60_9GAMM</name>
<reference evidence="8 9" key="1">
    <citation type="submission" date="2011-06" db="EMBL/GenBank/DDBJ databases">
        <title>The draft genome of Thiocapsa marina 5811.</title>
        <authorList>
            <consortium name="US DOE Joint Genome Institute (JGI-PGF)"/>
            <person name="Lucas S."/>
            <person name="Han J."/>
            <person name="Cheng J.-F."/>
            <person name="Goodwin L."/>
            <person name="Pitluck S."/>
            <person name="Peters L."/>
            <person name="Land M.L."/>
            <person name="Hauser L."/>
            <person name="Vogl K."/>
            <person name="Liu Z."/>
            <person name="Imhoff J."/>
            <person name="Thiel V."/>
            <person name="Frigaard N.-U."/>
            <person name="Bryant D."/>
            <person name="Woyke T.J."/>
        </authorList>
    </citation>
    <scope>NUCLEOTIDE SEQUENCE [LARGE SCALE GENOMIC DNA]</scope>
    <source>
        <strain evidence="8 9">5811</strain>
    </source>
</reference>
<dbReference type="Pfam" id="PF04226">
    <property type="entry name" value="Transgly_assoc"/>
    <property type="match status" value="1"/>
</dbReference>
<dbReference type="STRING" id="768671.ThimaDRAFT_3162"/>
<feature type="transmembrane region" description="Helical" evidence="7">
    <location>
        <begin position="31"/>
        <end position="54"/>
    </location>
</feature>
<dbReference type="Proteomes" id="UP000005459">
    <property type="component" value="Unassembled WGS sequence"/>
</dbReference>
<keyword evidence="3" id="KW-1003">Cell membrane</keyword>
<evidence type="ECO:0000256" key="3">
    <source>
        <dbReference type="ARBA" id="ARBA00022475"/>
    </source>
</evidence>
<keyword evidence="5 7" id="KW-1133">Transmembrane helix</keyword>
<dbReference type="EMBL" id="AFWV01000010">
    <property type="protein sequence ID" value="EGV17617.1"/>
    <property type="molecule type" value="Genomic_DNA"/>
</dbReference>
<evidence type="ECO:0000256" key="4">
    <source>
        <dbReference type="ARBA" id="ARBA00022692"/>
    </source>
</evidence>
<dbReference type="InterPro" id="IPR007341">
    <property type="entry name" value="Transgly_assoc"/>
</dbReference>
<dbReference type="GO" id="GO:0005886">
    <property type="term" value="C:plasma membrane"/>
    <property type="evidence" value="ECO:0007669"/>
    <property type="project" value="UniProtKB-SubCell"/>
</dbReference>
<comment type="similarity">
    <text evidence="2">Belongs to the UPF0410 family.</text>
</comment>
<dbReference type="RefSeq" id="WP_007194034.1">
    <property type="nucleotide sequence ID" value="NZ_AFWV01000010.1"/>
</dbReference>
<protein>
    <submittedName>
        <fullName evidence="8">Transglycosylase-associated protein</fullName>
    </submittedName>
</protein>
<keyword evidence="4 7" id="KW-0812">Transmembrane</keyword>
<dbReference type="eggNOG" id="COG2261">
    <property type="taxonomic scope" value="Bacteria"/>
</dbReference>
<keyword evidence="9" id="KW-1185">Reference proteome</keyword>
<dbReference type="PATRIC" id="fig|768671.3.peg.3342"/>
<dbReference type="PANTHER" id="PTHR33884">
    <property type="entry name" value="UPF0410 PROTEIN YMGE"/>
    <property type="match status" value="1"/>
</dbReference>
<evidence type="ECO:0000313" key="8">
    <source>
        <dbReference type="EMBL" id="EGV17617.1"/>
    </source>
</evidence>
<gene>
    <name evidence="8" type="ORF">ThimaDRAFT_3162</name>
</gene>
<evidence type="ECO:0000313" key="9">
    <source>
        <dbReference type="Proteomes" id="UP000005459"/>
    </source>
</evidence>
<feature type="transmembrane region" description="Helical" evidence="7">
    <location>
        <begin position="6"/>
        <end position="24"/>
    </location>
</feature>
<evidence type="ECO:0000256" key="7">
    <source>
        <dbReference type="SAM" id="Phobius"/>
    </source>
</evidence>
<evidence type="ECO:0000256" key="6">
    <source>
        <dbReference type="ARBA" id="ARBA00023136"/>
    </source>
</evidence>
<feature type="transmembrane region" description="Helical" evidence="7">
    <location>
        <begin position="60"/>
        <end position="81"/>
    </location>
</feature>
<evidence type="ECO:0000256" key="1">
    <source>
        <dbReference type="ARBA" id="ARBA00004651"/>
    </source>
</evidence>
<proteinExistence type="inferred from homology"/>
<sequence length="84" mass="8103">MDLISLGIFLLIGAVAGWLAGLLMRGGGFGLLGNILVGIVGAVIGGFLFGLAGISLGGGMIGSLITAVIGAAVLLLVVGLIKKA</sequence>
<evidence type="ECO:0000256" key="2">
    <source>
        <dbReference type="ARBA" id="ARBA00011006"/>
    </source>
</evidence>
<dbReference type="PANTHER" id="PTHR33884:SF3">
    <property type="entry name" value="UPF0410 PROTEIN YMGE"/>
    <property type="match status" value="1"/>
</dbReference>
<comment type="subcellular location">
    <subcellularLocation>
        <location evidence="1">Cell membrane</location>
        <topology evidence="1">Multi-pass membrane protein</topology>
    </subcellularLocation>
</comment>
<organism evidence="8 9">
    <name type="scientific">Thiocapsa marina 5811</name>
    <dbReference type="NCBI Taxonomy" id="768671"/>
    <lineage>
        <taxon>Bacteria</taxon>
        <taxon>Pseudomonadati</taxon>
        <taxon>Pseudomonadota</taxon>
        <taxon>Gammaproteobacteria</taxon>
        <taxon>Chromatiales</taxon>
        <taxon>Chromatiaceae</taxon>
        <taxon>Thiocapsa</taxon>
    </lineage>
</organism>
<accession>F9UE60</accession>